<evidence type="ECO:0000313" key="1">
    <source>
        <dbReference type="EMBL" id="KAJ1097461.1"/>
    </source>
</evidence>
<name>A0AAV7M103_PLEWA</name>
<reference evidence="1" key="1">
    <citation type="journal article" date="2022" name="bioRxiv">
        <title>Sequencing and chromosome-scale assembly of the giantPleurodeles waltlgenome.</title>
        <authorList>
            <person name="Brown T."/>
            <person name="Elewa A."/>
            <person name="Iarovenko S."/>
            <person name="Subramanian E."/>
            <person name="Araus A.J."/>
            <person name="Petzold A."/>
            <person name="Susuki M."/>
            <person name="Suzuki K.-i.T."/>
            <person name="Hayashi T."/>
            <person name="Toyoda A."/>
            <person name="Oliveira C."/>
            <person name="Osipova E."/>
            <person name="Leigh N.D."/>
            <person name="Simon A."/>
            <person name="Yun M.H."/>
        </authorList>
    </citation>
    <scope>NUCLEOTIDE SEQUENCE</scope>
    <source>
        <strain evidence="1">20211129_DDA</strain>
        <tissue evidence="1">Liver</tissue>
    </source>
</reference>
<protein>
    <submittedName>
        <fullName evidence="1">Uncharacterized protein</fullName>
    </submittedName>
</protein>
<accession>A0AAV7M103</accession>
<proteinExistence type="predicted"/>
<sequence length="167" mass="18655">MISHSRKFIYFPVNARRVYAHSQHGVLLICRRRTWINCCILGSCNNTLALLACKCTWFASKITPHRRCASKVTLHGCVRRKQLGTAVRVEKASHTTIRKSRGAGCDLSASVSDAARRFSCSGRRFFGRVSCGVVSQLRNRRRVVFSAAIGFASIFSPHGARCVYFCP</sequence>
<gene>
    <name evidence="1" type="ORF">NDU88_002579</name>
</gene>
<organism evidence="1 2">
    <name type="scientific">Pleurodeles waltl</name>
    <name type="common">Iberian ribbed newt</name>
    <dbReference type="NCBI Taxonomy" id="8319"/>
    <lineage>
        <taxon>Eukaryota</taxon>
        <taxon>Metazoa</taxon>
        <taxon>Chordata</taxon>
        <taxon>Craniata</taxon>
        <taxon>Vertebrata</taxon>
        <taxon>Euteleostomi</taxon>
        <taxon>Amphibia</taxon>
        <taxon>Batrachia</taxon>
        <taxon>Caudata</taxon>
        <taxon>Salamandroidea</taxon>
        <taxon>Salamandridae</taxon>
        <taxon>Pleurodelinae</taxon>
        <taxon>Pleurodeles</taxon>
    </lineage>
</organism>
<dbReference type="Proteomes" id="UP001066276">
    <property type="component" value="Chromosome 10"/>
</dbReference>
<evidence type="ECO:0000313" key="2">
    <source>
        <dbReference type="Proteomes" id="UP001066276"/>
    </source>
</evidence>
<keyword evidence="2" id="KW-1185">Reference proteome</keyword>
<dbReference type="EMBL" id="JANPWB010000014">
    <property type="protein sequence ID" value="KAJ1097461.1"/>
    <property type="molecule type" value="Genomic_DNA"/>
</dbReference>
<dbReference type="AlphaFoldDB" id="A0AAV7M103"/>
<comment type="caution">
    <text evidence="1">The sequence shown here is derived from an EMBL/GenBank/DDBJ whole genome shotgun (WGS) entry which is preliminary data.</text>
</comment>